<evidence type="ECO:0000313" key="2">
    <source>
        <dbReference type="Proteomes" id="UP000735302"/>
    </source>
</evidence>
<comment type="caution">
    <text evidence="1">The sequence shown here is derived from an EMBL/GenBank/DDBJ whole genome shotgun (WGS) entry which is preliminary data.</text>
</comment>
<name>A0AAV3ZTR2_9GAST</name>
<proteinExistence type="predicted"/>
<accession>A0AAV3ZTR2</accession>
<evidence type="ECO:0000313" key="1">
    <source>
        <dbReference type="EMBL" id="GFN97837.1"/>
    </source>
</evidence>
<gene>
    <name evidence="1" type="ORF">PoB_002434300</name>
</gene>
<protein>
    <submittedName>
        <fullName evidence="1">Uncharacterized protein</fullName>
    </submittedName>
</protein>
<dbReference type="EMBL" id="BLXT01002816">
    <property type="protein sequence ID" value="GFN97837.1"/>
    <property type="molecule type" value="Genomic_DNA"/>
</dbReference>
<keyword evidence="2" id="KW-1185">Reference proteome</keyword>
<dbReference type="Proteomes" id="UP000735302">
    <property type="component" value="Unassembled WGS sequence"/>
</dbReference>
<sequence length="96" mass="10224">MPQLQGNQKKEDAGANNMSVAVGCQPHCGDATISSLSRTYGPGEACGCITVVWLPAKEPEPDKVPGDLRAGLLSIGHPTLTKFDDSNDDCWFDFCV</sequence>
<reference evidence="1 2" key="1">
    <citation type="journal article" date="2021" name="Elife">
        <title>Chloroplast acquisition without the gene transfer in kleptoplastic sea slugs, Plakobranchus ocellatus.</title>
        <authorList>
            <person name="Maeda T."/>
            <person name="Takahashi S."/>
            <person name="Yoshida T."/>
            <person name="Shimamura S."/>
            <person name="Takaki Y."/>
            <person name="Nagai Y."/>
            <person name="Toyoda A."/>
            <person name="Suzuki Y."/>
            <person name="Arimoto A."/>
            <person name="Ishii H."/>
            <person name="Satoh N."/>
            <person name="Nishiyama T."/>
            <person name="Hasebe M."/>
            <person name="Maruyama T."/>
            <person name="Minagawa J."/>
            <person name="Obokata J."/>
            <person name="Shigenobu S."/>
        </authorList>
    </citation>
    <scope>NUCLEOTIDE SEQUENCE [LARGE SCALE GENOMIC DNA]</scope>
</reference>
<dbReference type="AlphaFoldDB" id="A0AAV3ZTR2"/>
<organism evidence="1 2">
    <name type="scientific">Plakobranchus ocellatus</name>
    <dbReference type="NCBI Taxonomy" id="259542"/>
    <lineage>
        <taxon>Eukaryota</taxon>
        <taxon>Metazoa</taxon>
        <taxon>Spiralia</taxon>
        <taxon>Lophotrochozoa</taxon>
        <taxon>Mollusca</taxon>
        <taxon>Gastropoda</taxon>
        <taxon>Heterobranchia</taxon>
        <taxon>Euthyneura</taxon>
        <taxon>Panpulmonata</taxon>
        <taxon>Sacoglossa</taxon>
        <taxon>Placobranchoidea</taxon>
        <taxon>Plakobranchidae</taxon>
        <taxon>Plakobranchus</taxon>
    </lineage>
</organism>